<dbReference type="Pfam" id="PF01168">
    <property type="entry name" value="Ala_racemase_N"/>
    <property type="match status" value="1"/>
</dbReference>
<dbReference type="Proteomes" id="UP000028002">
    <property type="component" value="Unassembled WGS sequence"/>
</dbReference>
<accession>A0A081RQU1</accession>
<dbReference type="InterPro" id="IPR001608">
    <property type="entry name" value="Ala_racemase_N"/>
</dbReference>
<sequence>MFINALKKQNPALIEAAHTLWAQGALLPDTYVIDVDQVLENAGRLLAVAEHHDIALYLMTKQVGRNPWLAHKLIVLGYQGVTAVDFKEARILMSWKIPVIHAGHLVQIPRNMISSVIQQHPEVITVFSLEKAEEISCLAQYEGNVQCIMLKIYDDYDHLYPGQEAGFHISALNTVVRRIMAMPGVKLMGLTHFPCLLWQEALQQTLPAPNLFTLLKAKEILQRAGVEVTQINAPSASSCSTLPLLAKYGVTHTEPGHALTGTILANFQGEQPERIAMLYLTEISHRFNGNSYCYGGGYYRRGRAHNALIFMPNGQIISTHLLPMDNSSIDYHFSLSGEFPVGCAVVLCFRTQIFATRSDVALVSGIQSGHPVLEGLYDSQGNRIPANGQRPHD</sequence>
<dbReference type="Pfam" id="PF21279">
    <property type="entry name" value="YhfX-like_C"/>
    <property type="match status" value="1"/>
</dbReference>
<proteinExistence type="predicted"/>
<evidence type="ECO:0000313" key="4">
    <source>
        <dbReference type="Proteomes" id="UP000028002"/>
    </source>
</evidence>
<dbReference type="PATRIC" id="fig|1393735.3.peg.4454"/>
<dbReference type="EMBL" id="JGVH01000109">
    <property type="protein sequence ID" value="KER01044.1"/>
    <property type="molecule type" value="Genomic_DNA"/>
</dbReference>
<dbReference type="CDD" id="cd06811">
    <property type="entry name" value="PLPDE_III_yhfX_like"/>
    <property type="match status" value="1"/>
</dbReference>
<reference evidence="3 4" key="1">
    <citation type="submission" date="2014-03" db="EMBL/GenBank/DDBJ databases">
        <title>Draft Genome of Photorhabdus temperata Meg1.</title>
        <authorList>
            <person name="Hurst S.G.IV."/>
            <person name="Morris K."/>
            <person name="Thomas K."/>
            <person name="Tisa L.S."/>
        </authorList>
    </citation>
    <scope>NUCLEOTIDE SEQUENCE [LARGE SCALE GENOMIC DNA]</scope>
    <source>
        <strain evidence="3 4">Meg1</strain>
    </source>
</reference>
<dbReference type="AlphaFoldDB" id="A0A081RQU1"/>
<protein>
    <submittedName>
        <fullName evidence="3">Putative amino acid racemase</fullName>
    </submittedName>
</protein>
<feature type="domain" description="YhfX-like C-terminal" evidence="2">
    <location>
        <begin position="278"/>
        <end position="372"/>
    </location>
</feature>
<comment type="caution">
    <text evidence="3">The sequence shown here is derived from an EMBL/GenBank/DDBJ whole genome shotgun (WGS) entry which is preliminary data.</text>
</comment>
<dbReference type="SUPFAM" id="SSF51419">
    <property type="entry name" value="PLP-binding barrel"/>
    <property type="match status" value="1"/>
</dbReference>
<feature type="domain" description="Alanine racemase N-terminal" evidence="1">
    <location>
        <begin position="33"/>
        <end position="262"/>
    </location>
</feature>
<name>A0A081RQU1_PHOTE</name>
<dbReference type="RefSeq" id="WP_036841608.1">
    <property type="nucleotide sequence ID" value="NZ_CAWLUD010000109.1"/>
</dbReference>
<organism evidence="3 4">
    <name type="scientific">Photorhabdus temperata subsp. temperata Meg1</name>
    <dbReference type="NCBI Taxonomy" id="1393735"/>
    <lineage>
        <taxon>Bacteria</taxon>
        <taxon>Pseudomonadati</taxon>
        <taxon>Pseudomonadota</taxon>
        <taxon>Gammaproteobacteria</taxon>
        <taxon>Enterobacterales</taxon>
        <taxon>Morganellaceae</taxon>
        <taxon>Photorhabdus</taxon>
    </lineage>
</organism>
<gene>
    <name evidence="3" type="ORF">MEG1DRAFT_04359</name>
</gene>
<evidence type="ECO:0000259" key="1">
    <source>
        <dbReference type="Pfam" id="PF01168"/>
    </source>
</evidence>
<dbReference type="Gene3D" id="2.40.37.30">
    <property type="match status" value="2"/>
</dbReference>
<evidence type="ECO:0000313" key="3">
    <source>
        <dbReference type="EMBL" id="KER01044.1"/>
    </source>
</evidence>
<dbReference type="InterPro" id="IPR048449">
    <property type="entry name" value="YhfX-like_C"/>
</dbReference>
<dbReference type="InterPro" id="IPR029066">
    <property type="entry name" value="PLP-binding_barrel"/>
</dbReference>
<evidence type="ECO:0000259" key="2">
    <source>
        <dbReference type="Pfam" id="PF21279"/>
    </source>
</evidence>